<feature type="region of interest" description="Disordered" evidence="2">
    <location>
        <begin position="1"/>
        <end position="34"/>
    </location>
</feature>
<reference evidence="4 5" key="1">
    <citation type="submission" date="2018-11" db="EMBL/GenBank/DDBJ databases">
        <title>Genome sequence of Saitozyma podzolica DSM 27192.</title>
        <authorList>
            <person name="Aliyu H."/>
            <person name="Gorte O."/>
            <person name="Ochsenreither K."/>
        </authorList>
    </citation>
    <scope>NUCLEOTIDE SEQUENCE [LARGE SCALE GENOMIC DNA]</scope>
    <source>
        <strain evidence="4 5">DSM 27192</strain>
    </source>
</reference>
<name>A0A427XZ00_9TREE</name>
<dbReference type="AlphaFoldDB" id="A0A427XZ00"/>
<feature type="compositionally biased region" description="Low complexity" evidence="2">
    <location>
        <begin position="734"/>
        <end position="745"/>
    </location>
</feature>
<keyword evidence="3" id="KW-1133">Transmembrane helix</keyword>
<feature type="compositionally biased region" description="Basic and acidic residues" evidence="2">
    <location>
        <begin position="124"/>
        <end position="149"/>
    </location>
</feature>
<evidence type="ECO:0000256" key="2">
    <source>
        <dbReference type="SAM" id="MobiDB-lite"/>
    </source>
</evidence>
<feature type="region of interest" description="Disordered" evidence="2">
    <location>
        <begin position="673"/>
        <end position="1015"/>
    </location>
</feature>
<feature type="compositionally biased region" description="Acidic residues" evidence="2">
    <location>
        <begin position="318"/>
        <end position="342"/>
    </location>
</feature>
<feature type="compositionally biased region" description="Polar residues" evidence="2">
    <location>
        <begin position="386"/>
        <end position="400"/>
    </location>
</feature>
<keyword evidence="3" id="KW-0812">Transmembrane</keyword>
<feature type="region of interest" description="Disordered" evidence="2">
    <location>
        <begin position="110"/>
        <end position="192"/>
    </location>
</feature>
<gene>
    <name evidence="4" type="ORF">EHS25_005287</name>
</gene>
<feature type="compositionally biased region" description="Acidic residues" evidence="2">
    <location>
        <begin position="946"/>
        <end position="957"/>
    </location>
</feature>
<feature type="compositionally biased region" description="Low complexity" evidence="2">
    <location>
        <begin position="439"/>
        <end position="451"/>
    </location>
</feature>
<feature type="compositionally biased region" description="Low complexity" evidence="2">
    <location>
        <begin position="794"/>
        <end position="812"/>
    </location>
</feature>
<evidence type="ECO:0000256" key="3">
    <source>
        <dbReference type="SAM" id="Phobius"/>
    </source>
</evidence>
<accession>A0A427XZ00</accession>
<feature type="transmembrane region" description="Helical" evidence="3">
    <location>
        <begin position="82"/>
        <end position="100"/>
    </location>
</feature>
<keyword evidence="1" id="KW-0175">Coiled coil</keyword>
<evidence type="ECO:0000313" key="5">
    <source>
        <dbReference type="Proteomes" id="UP000279259"/>
    </source>
</evidence>
<organism evidence="4 5">
    <name type="scientific">Saitozyma podzolica</name>
    <dbReference type="NCBI Taxonomy" id="1890683"/>
    <lineage>
        <taxon>Eukaryota</taxon>
        <taxon>Fungi</taxon>
        <taxon>Dikarya</taxon>
        <taxon>Basidiomycota</taxon>
        <taxon>Agaricomycotina</taxon>
        <taxon>Tremellomycetes</taxon>
        <taxon>Tremellales</taxon>
        <taxon>Trimorphomycetaceae</taxon>
        <taxon>Saitozyma</taxon>
    </lineage>
</organism>
<dbReference type="EMBL" id="RSCD01000022">
    <property type="protein sequence ID" value="RSH84042.1"/>
    <property type="molecule type" value="Genomic_DNA"/>
</dbReference>
<feature type="compositionally biased region" description="Low complexity" evidence="2">
    <location>
        <begin position="175"/>
        <end position="192"/>
    </location>
</feature>
<feature type="region of interest" description="Disordered" evidence="2">
    <location>
        <begin position="207"/>
        <end position="470"/>
    </location>
</feature>
<evidence type="ECO:0000313" key="4">
    <source>
        <dbReference type="EMBL" id="RSH84042.1"/>
    </source>
</evidence>
<evidence type="ECO:0000256" key="1">
    <source>
        <dbReference type="SAM" id="Coils"/>
    </source>
</evidence>
<feature type="compositionally biased region" description="Basic residues" evidence="2">
    <location>
        <begin position="157"/>
        <end position="168"/>
    </location>
</feature>
<feature type="compositionally biased region" description="Basic residues" evidence="2">
    <location>
        <begin position="456"/>
        <end position="465"/>
    </location>
</feature>
<dbReference type="Proteomes" id="UP000279259">
    <property type="component" value="Unassembled WGS sequence"/>
</dbReference>
<keyword evidence="3" id="KW-0472">Membrane</keyword>
<feature type="compositionally biased region" description="Basic and acidic residues" evidence="2">
    <location>
        <begin position="970"/>
        <end position="982"/>
    </location>
</feature>
<protein>
    <submittedName>
        <fullName evidence="4">Uncharacterized protein</fullName>
    </submittedName>
</protein>
<proteinExistence type="predicted"/>
<feature type="compositionally biased region" description="Pro residues" evidence="2">
    <location>
        <begin position="271"/>
        <end position="286"/>
    </location>
</feature>
<feature type="compositionally biased region" description="Polar residues" evidence="2">
    <location>
        <begin position="416"/>
        <end position="432"/>
    </location>
</feature>
<feature type="compositionally biased region" description="Basic residues" evidence="2">
    <location>
        <begin position="372"/>
        <end position="382"/>
    </location>
</feature>
<sequence>MSGRSREQGLGQGPAPQYGLHDGPGGALSGTSTSTSTSTVAAAAASASSATLRPTSSTYGSFPSSSRLLSASTFSFIASWRGQLLVCFIAVILSLLFFLIQRPYNAWRTSRQEARSRSMTAELLRGEEKPGQESKRDAHAMVHADDKGPGGKAQAKEKKHQAKKRKGSLLHAPGSGSATATVSATTSSIETTPAPITKGLSLVASAPNSTPAKVRQRATSTISTPVSIPATPGPNLHPRRVSATSPSDSPTLRIHLRGPSTDAADSHLVLPPAPRPVAPSHPPDPETPAWSIPLPVSPLAVTSGLDSAASDVSHDTDADAEAEGEAEGEGEGEGDGEGEDEAGSSAAERPVKSEGWSIWPEEGYLPAPQPLHGKKKKKRAKHASVMSPSNPLATSITSPQAVAGPSGSHHQPDSAGPSTSTGLPVASPSSTPRSEHPTAGAGSAASAASGSDGTPGKHKHSRKASLGRPRNMELQELLDLRESMLDALRADVGMARAEQAKAKDDADRARASEDRARAELDRLRKSINRADVDSRRREGDLQNNFNQLQLTYNAMLHRLTTLETMMRDSGMAFPPASPGIPNMPGAHTPHRLSLGHSSLSVPASPFQMGFASPVPGHGSPMMPYSPGMMQPGTYPSHFLHPNYPSHLSPSPQRRLSAHELSLASGEILAGPLTPGHLGVPNPGHSPYPPEIAQSHVASPAPEGLPSGMSPEEYRRVSIESSVLKKKKTPPPPGSEGDSAGVEASGSGSGVGAINEEADEAGSSGLGSDNPPGDIQGLGVGEIDAVPSAFTGPVTDPSSREGSSTSSHPTSPSQRPAPVTPAGSDLYRTLSAGAESTKQGGASVDYPATPGEREEQGCAGGSSLEPSRPASADGMSRIRVMSDGEGGNVYYREAEASGTSASASGSGAGTNELEMTPHGKASGLQAPSPLDVFTGRHQASSNSSWADLDDGDDEDEDDGIVHEPTFASLAHTEEQKREIARRERIVRRHSAQRARSASAGGVGSGSGSGSGAGRRM</sequence>
<feature type="compositionally biased region" description="Low complexity" evidence="2">
    <location>
        <begin position="895"/>
        <end position="904"/>
    </location>
</feature>
<keyword evidence="5" id="KW-1185">Reference proteome</keyword>
<dbReference type="OrthoDB" id="2565067at2759"/>
<feature type="compositionally biased region" description="Gly residues" evidence="2">
    <location>
        <begin position="999"/>
        <end position="1015"/>
    </location>
</feature>
<feature type="coiled-coil region" evidence="1">
    <location>
        <begin position="506"/>
        <end position="533"/>
    </location>
</feature>
<feature type="compositionally biased region" description="Polar residues" evidence="2">
    <location>
        <begin position="207"/>
        <end position="226"/>
    </location>
</feature>
<comment type="caution">
    <text evidence="4">The sequence shown here is derived from an EMBL/GenBank/DDBJ whole genome shotgun (WGS) entry which is preliminary data.</text>
</comment>